<proteinExistence type="predicted"/>
<reference evidence="2" key="1">
    <citation type="submission" date="2022-12" db="EMBL/GenBank/DDBJ databases">
        <authorList>
            <person name="Alioto T."/>
            <person name="Alioto T."/>
            <person name="Gomez Garrido J."/>
        </authorList>
    </citation>
    <scope>NUCLEOTIDE SEQUENCE</scope>
</reference>
<dbReference type="EMBL" id="OX395129">
    <property type="protein sequence ID" value="CAI5773142.1"/>
    <property type="molecule type" value="Genomic_DNA"/>
</dbReference>
<dbReference type="Proteomes" id="UP001178461">
    <property type="component" value="Chromosome 4"/>
</dbReference>
<evidence type="ECO:0000256" key="1">
    <source>
        <dbReference type="SAM" id="MobiDB-lite"/>
    </source>
</evidence>
<protein>
    <submittedName>
        <fullName evidence="2">Uncharacterized protein</fullName>
    </submittedName>
</protein>
<organism evidence="2 3">
    <name type="scientific">Podarcis lilfordi</name>
    <name type="common">Lilford's wall lizard</name>
    <dbReference type="NCBI Taxonomy" id="74358"/>
    <lineage>
        <taxon>Eukaryota</taxon>
        <taxon>Metazoa</taxon>
        <taxon>Chordata</taxon>
        <taxon>Craniata</taxon>
        <taxon>Vertebrata</taxon>
        <taxon>Euteleostomi</taxon>
        <taxon>Lepidosauria</taxon>
        <taxon>Squamata</taxon>
        <taxon>Bifurcata</taxon>
        <taxon>Unidentata</taxon>
        <taxon>Episquamata</taxon>
        <taxon>Laterata</taxon>
        <taxon>Lacertibaenia</taxon>
        <taxon>Lacertidae</taxon>
        <taxon>Podarcis</taxon>
    </lineage>
</organism>
<accession>A0AA35K965</accession>
<sequence length="569" mass="63668">MGYGKRLRDSEETVPIPFPRSKQTRVEPCHFKEGSNLLDCSYTVETQNRFNPLTDCVSALKDEERIIPQITSNVGNSKSVASPQKEELVLGTANYMTFEQSHLIIKTLHCIFKRLDDLSSQLHSLQQKLVTTSPATAGVKSLEERKGTRSLSLNNKRTDKFKYNLNLQLGHQSLILTPRKVCLTIQNGDPRWRTLGGAKELLMVLLNMEATQIDLCAVIPLVYHHKSQRVLLAFQSTKIPTIILRRKAFLFRCGIAPTRTFIDPTPKPLLLEAITKEDLKPAKPDPPVATGVGVLLQEMSQVASTPLAKNNDHPESGLTPPEEIELIASFADLPAVEQKEIINRLESLKTQLIRKLSTRIPMYSEYDILEEPVHMDIAISNVKCMSVMEDKIQPQEATTSPSLQPEQPSVLLIDLYDRPLTNIPEESSTQQEKSPSTHSSMPDLEPSYSTDQSRDEVPLPTFPNSPLAQPYSSLRSIMDLTARPATELTEDPTGHINQVAQKTSSRLQGDQTSDEIDGPHRVAHQTLLEKGSPLLKVLLLVDRVAKFNSQTTLLILPLSFYERSLIRGR</sequence>
<evidence type="ECO:0000313" key="2">
    <source>
        <dbReference type="EMBL" id="CAI5773142.1"/>
    </source>
</evidence>
<keyword evidence="3" id="KW-1185">Reference proteome</keyword>
<name>A0AA35K965_9SAUR</name>
<dbReference type="AlphaFoldDB" id="A0AA35K965"/>
<evidence type="ECO:0000313" key="3">
    <source>
        <dbReference type="Proteomes" id="UP001178461"/>
    </source>
</evidence>
<feature type="compositionally biased region" description="Polar residues" evidence="1">
    <location>
        <begin position="424"/>
        <end position="440"/>
    </location>
</feature>
<feature type="region of interest" description="Disordered" evidence="1">
    <location>
        <begin position="423"/>
        <end position="470"/>
    </location>
</feature>
<gene>
    <name evidence="2" type="ORF">PODLI_1B043117</name>
</gene>